<evidence type="ECO:0000313" key="2">
    <source>
        <dbReference type="EnsemblPlants" id="PGSC0003DMT400080791"/>
    </source>
</evidence>
<proteinExistence type="predicted"/>
<organism evidence="2 3">
    <name type="scientific">Solanum tuberosum</name>
    <name type="common">Potato</name>
    <dbReference type="NCBI Taxonomy" id="4113"/>
    <lineage>
        <taxon>Eukaryota</taxon>
        <taxon>Viridiplantae</taxon>
        <taxon>Streptophyta</taxon>
        <taxon>Embryophyta</taxon>
        <taxon>Tracheophyta</taxon>
        <taxon>Spermatophyta</taxon>
        <taxon>Magnoliopsida</taxon>
        <taxon>eudicotyledons</taxon>
        <taxon>Gunneridae</taxon>
        <taxon>Pentapetalae</taxon>
        <taxon>asterids</taxon>
        <taxon>lamiids</taxon>
        <taxon>Solanales</taxon>
        <taxon>Solanaceae</taxon>
        <taxon>Solanoideae</taxon>
        <taxon>Solaneae</taxon>
        <taxon>Solanum</taxon>
    </lineage>
</organism>
<dbReference type="Proteomes" id="UP000011115">
    <property type="component" value="Unassembled WGS sequence"/>
</dbReference>
<evidence type="ECO:0000313" key="3">
    <source>
        <dbReference type="Proteomes" id="UP000011115"/>
    </source>
</evidence>
<sequence length="51" mass="5520">MSIQSHEWRHNPSTSPNGRPSSSESNKHAASATLFVMSGSLKPLATIKLRS</sequence>
<accession>M1D3Z2</accession>
<feature type="compositionally biased region" description="Polar residues" evidence="1">
    <location>
        <begin position="11"/>
        <end position="24"/>
    </location>
</feature>
<evidence type="ECO:0000256" key="1">
    <source>
        <dbReference type="SAM" id="MobiDB-lite"/>
    </source>
</evidence>
<dbReference type="PaxDb" id="4113-PGSC0003DMT400080791"/>
<dbReference type="AlphaFoldDB" id="M1D3Z2"/>
<dbReference type="EnsemblPlants" id="PGSC0003DMT400080791">
    <property type="protein sequence ID" value="PGSC0003DMT400080791"/>
    <property type="gene ID" value="PGSC0003DMG400031468"/>
</dbReference>
<reference evidence="2" key="2">
    <citation type="submission" date="2015-06" db="UniProtKB">
        <authorList>
            <consortium name="EnsemblPlants"/>
        </authorList>
    </citation>
    <scope>IDENTIFICATION</scope>
    <source>
        <strain evidence="2">DM1-3 516 R44</strain>
    </source>
</reference>
<protein>
    <submittedName>
        <fullName evidence="2">Uncharacterized protein</fullName>
    </submittedName>
</protein>
<reference evidence="3" key="1">
    <citation type="journal article" date="2011" name="Nature">
        <title>Genome sequence and analysis of the tuber crop potato.</title>
        <authorList>
            <consortium name="The Potato Genome Sequencing Consortium"/>
        </authorList>
    </citation>
    <scope>NUCLEOTIDE SEQUENCE [LARGE SCALE GENOMIC DNA]</scope>
    <source>
        <strain evidence="3">cv. DM1-3 516 R44</strain>
    </source>
</reference>
<dbReference type="InParanoid" id="M1D3Z2"/>
<dbReference type="Gramene" id="PGSC0003DMT400080791">
    <property type="protein sequence ID" value="PGSC0003DMT400080791"/>
    <property type="gene ID" value="PGSC0003DMG400031468"/>
</dbReference>
<keyword evidence="3" id="KW-1185">Reference proteome</keyword>
<feature type="region of interest" description="Disordered" evidence="1">
    <location>
        <begin position="1"/>
        <end position="31"/>
    </location>
</feature>
<feature type="compositionally biased region" description="Basic and acidic residues" evidence="1">
    <location>
        <begin position="1"/>
        <end position="10"/>
    </location>
</feature>
<name>M1D3Z2_SOLTU</name>
<dbReference type="HOGENOM" id="CLU_3110149_0_0_1"/>